<dbReference type="GO" id="GO:0005886">
    <property type="term" value="C:plasma membrane"/>
    <property type="evidence" value="ECO:0007669"/>
    <property type="project" value="TreeGrafter"/>
</dbReference>
<evidence type="ECO:0000259" key="2">
    <source>
        <dbReference type="PROSITE" id="PS50156"/>
    </source>
</evidence>
<feature type="transmembrane region" description="Helical" evidence="1">
    <location>
        <begin position="335"/>
        <end position="354"/>
    </location>
</feature>
<feature type="transmembrane region" description="Helical" evidence="1">
    <location>
        <begin position="962"/>
        <end position="981"/>
    </location>
</feature>
<dbReference type="Gene3D" id="3.30.70.1320">
    <property type="entry name" value="Multidrug efflux transporter AcrB pore domain like"/>
    <property type="match status" value="1"/>
</dbReference>
<dbReference type="PRINTS" id="PR00702">
    <property type="entry name" value="ACRIFLAVINRP"/>
</dbReference>
<reference evidence="3" key="1">
    <citation type="submission" date="2018-05" db="EMBL/GenBank/DDBJ databases">
        <authorList>
            <person name="Lanie J.A."/>
            <person name="Ng W.-L."/>
            <person name="Kazmierczak K.M."/>
            <person name="Andrzejewski T.M."/>
            <person name="Davidsen T.M."/>
            <person name="Wayne K.J."/>
            <person name="Tettelin H."/>
            <person name="Glass J.I."/>
            <person name="Rusch D."/>
            <person name="Podicherti R."/>
            <person name="Tsui H.-C.T."/>
            <person name="Winkler M.E."/>
        </authorList>
    </citation>
    <scope>NUCLEOTIDE SEQUENCE</scope>
</reference>
<feature type="transmembrane region" description="Helical" evidence="1">
    <location>
        <begin position="464"/>
        <end position="491"/>
    </location>
</feature>
<dbReference type="SUPFAM" id="SSF82866">
    <property type="entry name" value="Multidrug efflux transporter AcrB transmembrane domain"/>
    <property type="match status" value="2"/>
</dbReference>
<dbReference type="AlphaFoldDB" id="A0A381NN94"/>
<dbReference type="EMBL" id="UINC01000450">
    <property type="protein sequence ID" value="SUZ55594.1"/>
    <property type="molecule type" value="Genomic_DNA"/>
</dbReference>
<dbReference type="SUPFAM" id="SSF82693">
    <property type="entry name" value="Multidrug efflux transporter AcrB pore domain, PN1, PN2, PC1 and PC2 subdomains"/>
    <property type="match status" value="2"/>
</dbReference>
<keyword evidence="1" id="KW-1133">Transmembrane helix</keyword>
<feature type="transmembrane region" description="Helical" evidence="1">
    <location>
        <begin position="387"/>
        <end position="411"/>
    </location>
</feature>
<dbReference type="PANTHER" id="PTHR32063:SF73">
    <property type="entry name" value="RND SUPERFAMILY EFFLUX PUMP PERMEASE COMPONENT 1"/>
    <property type="match status" value="1"/>
</dbReference>
<dbReference type="InterPro" id="IPR027463">
    <property type="entry name" value="AcrB_DN_DC_subdom"/>
</dbReference>
<dbReference type="Gene3D" id="3.30.70.1430">
    <property type="entry name" value="Multidrug efflux transporter AcrB pore domain"/>
    <property type="match status" value="2"/>
</dbReference>
<feature type="domain" description="SSD" evidence="2">
    <location>
        <begin position="359"/>
        <end position="489"/>
    </location>
</feature>
<feature type="transmembrane region" description="Helical" evidence="1">
    <location>
        <begin position="361"/>
        <end position="381"/>
    </location>
</feature>
<dbReference type="InterPro" id="IPR000731">
    <property type="entry name" value="SSD"/>
</dbReference>
<dbReference type="GO" id="GO:0042910">
    <property type="term" value="F:xenobiotic transmembrane transporter activity"/>
    <property type="evidence" value="ECO:0007669"/>
    <property type="project" value="TreeGrafter"/>
</dbReference>
<protein>
    <recommendedName>
        <fullName evidence="2">SSD domain-containing protein</fullName>
    </recommendedName>
</protein>
<accession>A0A381NN94</accession>
<feature type="transmembrane region" description="Helical" evidence="1">
    <location>
        <begin position="19"/>
        <end position="36"/>
    </location>
</feature>
<keyword evidence="1" id="KW-0812">Transmembrane</keyword>
<dbReference type="Pfam" id="PF00873">
    <property type="entry name" value="ACR_tran"/>
    <property type="match status" value="1"/>
</dbReference>
<name>A0A381NN94_9ZZZZ</name>
<feature type="transmembrane region" description="Helical" evidence="1">
    <location>
        <begin position="540"/>
        <end position="558"/>
    </location>
</feature>
<feature type="transmembrane region" description="Helical" evidence="1">
    <location>
        <begin position="920"/>
        <end position="941"/>
    </location>
</feature>
<keyword evidence="1" id="KW-0472">Membrane</keyword>
<sequence length="1046" mass="117979">METNDLAAKITRLSLSRKVTVLVLFLTILAIGLIATNRLPLEMEPKGAEGHGIYVRTSWRSGVPLESMEKIGIPMEEELSTVRGLDSMSTRCSTGSASVDLRFKQGTDMDVAYREVRDRMERARVRFPEGTEKPRLYKRDSEPEPIVRMTIGSEQHVPDYNLINKNVIAPLMRIDGVADVEFHIEEKEIMIEVDKDRAEAYGLNLESLSSRLRGDNFTLASGTVIDGGKKYVLKSTSSFHTFDEIKNIPINENVSLKDIAEIKYEPDMDDRFFRYNGNESYGIHVNKESEANTVEVSRRVMQQVEKINNNPALSGYKLRVYRNQGNDIHKRLNHLVNNGLYGAFLAAVVLFFFLRRFRMTLIIAMAIPLCLLISLTSMYFADHSLNALNMVGLMICIGLLVDNSVVVAENIQRQFNNGMSRRDACIKGVNEIGLAITTATLTTMIVFVPMLFIDGGMRFALSGLALPVMSALLASLVVALVFIPLCVHLTLSYSAMGKTRFFTAVTEFICTPLARIYSVSFEKFNLWYNSALGYYLNRRLDLVVILIVLFTISYNFGYKNIEFSDDMNDQRNEFEINIDFPDRYTTEERSAYIKRIEEYVEERKEELGIKSYEAHFSPWYAEFEGHFSYDRVSKFSTEEAAEEVYKNFPEVPGVRIHYRGMNGGEERNNHKSRQYVRLVGDDPTLLQTVAEGLRPQFEKLPGVLSLENKDDDEGPNEMALIINRDRANSIGINPSVVAGTISTAVRGSDLPRFNSKGRQIPVRLRLGEEDRAQLDDLNNMLVPTEDGRFSSIGTITKPTMLKSEDYIKRTNRKLSYTFGMKLKQGQEKTAKANINNATQNIDLPEGVSFGEIRKSFDDKDQENGEFVVYIAILFIYMLIAFLFESMLLPLSIILTIPLAAMGSIWIHYLTQTSMDRMGLVGAILLVGIVVNNGIVLVNYANQLRQSGMERTAAMLEASRVRFRPVFMTAMTTICGMIPLTFSSSNEMGVNYQSFGYTLIGGMTCATLFTLLAVPVFYTLIDDAQIALRNTLATVFGHRTTQKLASK</sequence>
<feature type="transmembrane region" description="Helical" evidence="1">
    <location>
        <begin position="866"/>
        <end position="883"/>
    </location>
</feature>
<feature type="transmembrane region" description="Helical" evidence="1">
    <location>
        <begin position="432"/>
        <end position="452"/>
    </location>
</feature>
<evidence type="ECO:0000256" key="1">
    <source>
        <dbReference type="SAM" id="Phobius"/>
    </source>
</evidence>
<dbReference type="InterPro" id="IPR001036">
    <property type="entry name" value="Acrflvin-R"/>
</dbReference>
<dbReference type="SUPFAM" id="SSF82714">
    <property type="entry name" value="Multidrug efflux transporter AcrB TolC docking domain, DN and DC subdomains"/>
    <property type="match status" value="2"/>
</dbReference>
<dbReference type="Gene3D" id="1.20.1640.10">
    <property type="entry name" value="Multidrug efflux transporter AcrB transmembrane domain"/>
    <property type="match status" value="2"/>
</dbReference>
<feature type="transmembrane region" description="Helical" evidence="1">
    <location>
        <begin position="993"/>
        <end position="1020"/>
    </location>
</feature>
<gene>
    <name evidence="3" type="ORF">METZ01_LOCUS8448</name>
</gene>
<evidence type="ECO:0000313" key="3">
    <source>
        <dbReference type="EMBL" id="SUZ55594.1"/>
    </source>
</evidence>
<proteinExistence type="predicted"/>
<dbReference type="Gene3D" id="3.30.70.1440">
    <property type="entry name" value="Multidrug efflux transporter AcrB pore domain"/>
    <property type="match status" value="1"/>
</dbReference>
<dbReference type="Gene3D" id="3.30.2090.10">
    <property type="entry name" value="Multidrug efflux transporter AcrB TolC docking domain, DN and DC subdomains"/>
    <property type="match status" value="2"/>
</dbReference>
<dbReference type="PANTHER" id="PTHR32063">
    <property type="match status" value="1"/>
</dbReference>
<dbReference type="PROSITE" id="PS50156">
    <property type="entry name" value="SSD"/>
    <property type="match status" value="1"/>
</dbReference>
<organism evidence="3">
    <name type="scientific">marine metagenome</name>
    <dbReference type="NCBI Taxonomy" id="408172"/>
    <lineage>
        <taxon>unclassified sequences</taxon>
        <taxon>metagenomes</taxon>
        <taxon>ecological metagenomes</taxon>
    </lineage>
</organism>